<sequence length="273" mass="30441">MESEVIRRRINTISAHFAAGIVTEDVTAPNAHLIPLNCSSNISTSFRRLDNRMLFGRQASASQGYFMRQAMLNSTEQGNQVSKCKDCSAKRENEKKTTVLESPLFSRPASKDPLYSRPVQEELNSSDIGVTESCKQDEVLPASECHTSVVPQEKQSSCTRQMFSSQINGMGWSPRINIVESKRSHVVTVELPGVEINDIRVEMDDKNLIVRGKRSMKWLKAGGCSNDSFTTYHRREIAQGPYQIILPLPPSANKNSVSAELVEGILHITIPKF</sequence>
<dbReference type="AlphaFoldDB" id="A0A803MLH7"/>
<dbReference type="OMA" id="THLLPMN"/>
<evidence type="ECO:0000313" key="5">
    <source>
        <dbReference type="EnsemblPlants" id="AUR62031789-RA:cds"/>
    </source>
</evidence>
<dbReference type="Gene3D" id="2.60.40.790">
    <property type="match status" value="1"/>
</dbReference>
<evidence type="ECO:0000256" key="1">
    <source>
        <dbReference type="ARBA" id="ARBA00023016"/>
    </source>
</evidence>
<comment type="similarity">
    <text evidence="2 3">Belongs to the small heat shock protein (HSP20) family.</text>
</comment>
<dbReference type="Pfam" id="PF00011">
    <property type="entry name" value="HSP20"/>
    <property type="match status" value="1"/>
</dbReference>
<dbReference type="KEGG" id="cqi:110731832"/>
<reference evidence="5" key="1">
    <citation type="journal article" date="2017" name="Nature">
        <title>The genome of Chenopodium quinoa.</title>
        <authorList>
            <person name="Jarvis D.E."/>
            <person name="Ho Y.S."/>
            <person name="Lightfoot D.J."/>
            <person name="Schmoeckel S.M."/>
            <person name="Li B."/>
            <person name="Borm T.J.A."/>
            <person name="Ohyanagi H."/>
            <person name="Mineta K."/>
            <person name="Michell C.T."/>
            <person name="Saber N."/>
            <person name="Kharbatia N.M."/>
            <person name="Rupper R.R."/>
            <person name="Sharp A.R."/>
            <person name="Dally N."/>
            <person name="Boughton B.A."/>
            <person name="Woo Y.H."/>
            <person name="Gao G."/>
            <person name="Schijlen E.G.W.M."/>
            <person name="Guo X."/>
            <person name="Momin A.A."/>
            <person name="Negrao S."/>
            <person name="Al-Babili S."/>
            <person name="Gehring C."/>
            <person name="Roessner U."/>
            <person name="Jung C."/>
            <person name="Murphy K."/>
            <person name="Arold S.T."/>
            <person name="Gojobori T."/>
            <person name="van der Linden C.G."/>
            <person name="van Loo E.N."/>
            <person name="Jellen E.N."/>
            <person name="Maughan P.J."/>
            <person name="Tester M."/>
        </authorList>
    </citation>
    <scope>NUCLEOTIDE SEQUENCE [LARGE SCALE GENOMIC DNA]</scope>
    <source>
        <strain evidence="5">cv. PI 614886</strain>
    </source>
</reference>
<dbReference type="SUPFAM" id="SSF49764">
    <property type="entry name" value="HSP20-like chaperones"/>
    <property type="match status" value="1"/>
</dbReference>
<gene>
    <name evidence="5" type="primary">LOC110731832</name>
</gene>
<dbReference type="CDD" id="cd06464">
    <property type="entry name" value="ACD_sHsps-like"/>
    <property type="match status" value="1"/>
</dbReference>
<dbReference type="InterPro" id="IPR008978">
    <property type="entry name" value="HSP20-like_chaperone"/>
</dbReference>
<evidence type="ECO:0000256" key="2">
    <source>
        <dbReference type="PROSITE-ProRule" id="PRU00285"/>
    </source>
</evidence>
<dbReference type="RefSeq" id="XP_021767408.1">
    <property type="nucleotide sequence ID" value="XM_021911716.1"/>
</dbReference>
<dbReference type="PANTHER" id="PTHR11527">
    <property type="entry name" value="HEAT-SHOCK PROTEIN 20 FAMILY MEMBER"/>
    <property type="match status" value="1"/>
</dbReference>
<organism evidence="5 6">
    <name type="scientific">Chenopodium quinoa</name>
    <name type="common">Quinoa</name>
    <dbReference type="NCBI Taxonomy" id="63459"/>
    <lineage>
        <taxon>Eukaryota</taxon>
        <taxon>Viridiplantae</taxon>
        <taxon>Streptophyta</taxon>
        <taxon>Embryophyta</taxon>
        <taxon>Tracheophyta</taxon>
        <taxon>Spermatophyta</taxon>
        <taxon>Magnoliopsida</taxon>
        <taxon>eudicotyledons</taxon>
        <taxon>Gunneridae</taxon>
        <taxon>Pentapetalae</taxon>
        <taxon>Caryophyllales</taxon>
        <taxon>Chenopodiaceae</taxon>
        <taxon>Chenopodioideae</taxon>
        <taxon>Atripliceae</taxon>
        <taxon>Chenopodium</taxon>
    </lineage>
</organism>
<name>A0A803MLH7_CHEQI</name>
<dbReference type="InterPro" id="IPR002068">
    <property type="entry name" value="A-crystallin/Hsp20_dom"/>
</dbReference>
<evidence type="ECO:0000259" key="4">
    <source>
        <dbReference type="PROSITE" id="PS01031"/>
    </source>
</evidence>
<dbReference type="EnsemblPlants" id="AUR62031789-RA">
    <property type="protein sequence ID" value="AUR62031789-RA:cds"/>
    <property type="gene ID" value="AUR62031789"/>
</dbReference>
<dbReference type="Proteomes" id="UP000596660">
    <property type="component" value="Unplaced"/>
</dbReference>
<accession>A0A803MLH7</accession>
<reference evidence="5" key="2">
    <citation type="submission" date="2021-03" db="UniProtKB">
        <authorList>
            <consortium name="EnsemblPlants"/>
        </authorList>
    </citation>
    <scope>IDENTIFICATION</scope>
</reference>
<protein>
    <recommendedName>
        <fullName evidence="4">SHSP domain-containing protein</fullName>
    </recommendedName>
</protein>
<evidence type="ECO:0000313" key="6">
    <source>
        <dbReference type="Proteomes" id="UP000596660"/>
    </source>
</evidence>
<keyword evidence="6" id="KW-1185">Reference proteome</keyword>
<dbReference type="GeneID" id="110731832"/>
<dbReference type="PROSITE" id="PS01031">
    <property type="entry name" value="SHSP"/>
    <property type="match status" value="1"/>
</dbReference>
<feature type="domain" description="SHSP" evidence="4">
    <location>
        <begin position="167"/>
        <end position="273"/>
    </location>
</feature>
<evidence type="ECO:0000256" key="3">
    <source>
        <dbReference type="RuleBase" id="RU003616"/>
    </source>
</evidence>
<dbReference type="Gramene" id="AUR62031789-RA">
    <property type="protein sequence ID" value="AUR62031789-RA:cds"/>
    <property type="gene ID" value="AUR62031789"/>
</dbReference>
<proteinExistence type="inferred from homology"/>
<dbReference type="SMR" id="A0A803MLH7"/>
<dbReference type="OrthoDB" id="1431247at2759"/>
<dbReference type="InterPro" id="IPR031107">
    <property type="entry name" value="Small_HSP"/>
</dbReference>
<keyword evidence="1" id="KW-0346">Stress response</keyword>